<sequence>MLAIVPDPWIAETNVIGTGTDDGVPSDASIEVRSADRLLFTVRTLVRLGERVGSAGLPHGTVTDSVSIAALAASSLMLRAIPPGLPREDMMKRMDAADDTSQSLARDRGGWAFVPMDVAGTTYALWHRSHPLGFIAHADLGSHVMAAWGEGNIPPELSNMQLRDLAV</sequence>
<accession>A0ABT2GQ14</accession>
<reference evidence="1" key="1">
    <citation type="submission" date="2022-08" db="EMBL/GenBank/DDBJ databases">
        <authorList>
            <person name="Deng Y."/>
            <person name="Han X.-F."/>
            <person name="Zhang Y.-Q."/>
        </authorList>
    </citation>
    <scope>NUCLEOTIDE SEQUENCE</scope>
    <source>
        <strain evidence="1">CPCC 205763</strain>
    </source>
</reference>
<dbReference type="EMBL" id="JANLCM010000001">
    <property type="protein sequence ID" value="MCS5717677.1"/>
    <property type="molecule type" value="Genomic_DNA"/>
</dbReference>
<name>A0ABT2GQ14_9MICO</name>
<gene>
    <name evidence="1" type="ORF">N1027_05950</name>
</gene>
<dbReference type="RefSeq" id="WP_259506120.1">
    <property type="nucleotide sequence ID" value="NZ_JANLCM010000001.1"/>
</dbReference>
<keyword evidence="2" id="KW-1185">Reference proteome</keyword>
<proteinExistence type="predicted"/>
<comment type="caution">
    <text evidence="1">The sequence shown here is derived from an EMBL/GenBank/DDBJ whole genome shotgun (WGS) entry which is preliminary data.</text>
</comment>
<protein>
    <submittedName>
        <fullName evidence="1">Uncharacterized protein</fullName>
    </submittedName>
</protein>
<dbReference type="Proteomes" id="UP001165584">
    <property type="component" value="Unassembled WGS sequence"/>
</dbReference>
<organism evidence="1 2">
    <name type="scientific">Herbiconiux aconitum</name>
    <dbReference type="NCBI Taxonomy" id="2970913"/>
    <lineage>
        <taxon>Bacteria</taxon>
        <taxon>Bacillati</taxon>
        <taxon>Actinomycetota</taxon>
        <taxon>Actinomycetes</taxon>
        <taxon>Micrococcales</taxon>
        <taxon>Microbacteriaceae</taxon>
        <taxon>Herbiconiux</taxon>
    </lineage>
</organism>
<evidence type="ECO:0000313" key="1">
    <source>
        <dbReference type="EMBL" id="MCS5717677.1"/>
    </source>
</evidence>
<evidence type="ECO:0000313" key="2">
    <source>
        <dbReference type="Proteomes" id="UP001165584"/>
    </source>
</evidence>